<dbReference type="EMBL" id="ML986515">
    <property type="protein sequence ID" value="KAF2272901.1"/>
    <property type="molecule type" value="Genomic_DNA"/>
</dbReference>
<dbReference type="GO" id="GO:0000781">
    <property type="term" value="C:chromosome, telomeric region"/>
    <property type="evidence" value="ECO:0007669"/>
    <property type="project" value="UniProtKB-SubCell"/>
</dbReference>
<keyword evidence="8" id="KW-0779">Telomere</keyword>
<dbReference type="InterPro" id="IPR014849">
    <property type="entry name" value="EKC/KEOPS_Gon7"/>
</dbReference>
<dbReference type="GO" id="GO:0005634">
    <property type="term" value="C:nucleus"/>
    <property type="evidence" value="ECO:0007669"/>
    <property type="project" value="UniProtKB-SubCell"/>
</dbReference>
<evidence type="ECO:0000256" key="9">
    <source>
        <dbReference type="ARBA" id="ARBA00023015"/>
    </source>
</evidence>
<keyword evidence="11" id="KW-0804">Transcription</keyword>
<dbReference type="Proteomes" id="UP000800097">
    <property type="component" value="Unassembled WGS sequence"/>
</dbReference>
<keyword evidence="12" id="KW-0539">Nucleus</keyword>
<dbReference type="RefSeq" id="XP_033650440.1">
    <property type="nucleotide sequence ID" value="XM_033793624.1"/>
</dbReference>
<evidence type="ECO:0000256" key="11">
    <source>
        <dbReference type="ARBA" id="ARBA00023163"/>
    </source>
</evidence>
<organism evidence="15 16">
    <name type="scientific">Westerdykella ornata</name>
    <dbReference type="NCBI Taxonomy" id="318751"/>
    <lineage>
        <taxon>Eukaryota</taxon>
        <taxon>Fungi</taxon>
        <taxon>Dikarya</taxon>
        <taxon>Ascomycota</taxon>
        <taxon>Pezizomycotina</taxon>
        <taxon>Dothideomycetes</taxon>
        <taxon>Pleosporomycetidae</taxon>
        <taxon>Pleosporales</taxon>
        <taxon>Sporormiaceae</taxon>
        <taxon>Westerdykella</taxon>
    </lineage>
</organism>
<comment type="subcellular location">
    <subcellularLocation>
        <location evidence="2">Chromosome</location>
        <location evidence="2">Telomere</location>
    </subcellularLocation>
    <subcellularLocation>
        <location evidence="1">Nucleus</location>
    </subcellularLocation>
</comment>
<evidence type="ECO:0000256" key="5">
    <source>
        <dbReference type="ARBA" id="ARBA00019746"/>
    </source>
</evidence>
<keyword evidence="9" id="KW-0805">Transcription regulation</keyword>
<evidence type="ECO:0000256" key="14">
    <source>
        <dbReference type="SAM" id="MobiDB-lite"/>
    </source>
</evidence>
<feature type="region of interest" description="Disordered" evidence="14">
    <location>
        <begin position="95"/>
        <end position="123"/>
    </location>
</feature>
<keyword evidence="16" id="KW-1185">Reference proteome</keyword>
<evidence type="ECO:0000313" key="16">
    <source>
        <dbReference type="Proteomes" id="UP000800097"/>
    </source>
</evidence>
<comment type="subunit">
    <text evidence="4">Component of the EKC/KEOPS complex composed of at least BUD32, CGI121, GON7, KAE1 and PCC1; the whole complex dimerizes.</text>
</comment>
<evidence type="ECO:0000256" key="3">
    <source>
        <dbReference type="ARBA" id="ARBA00008529"/>
    </source>
</evidence>
<proteinExistence type="inferred from homology"/>
<name>A0A6A6J8L1_WESOR</name>
<feature type="compositionally biased region" description="Acidic residues" evidence="14">
    <location>
        <begin position="109"/>
        <end position="123"/>
    </location>
</feature>
<keyword evidence="7" id="KW-0819">tRNA processing</keyword>
<dbReference type="GO" id="GO:0008033">
    <property type="term" value="P:tRNA processing"/>
    <property type="evidence" value="ECO:0007669"/>
    <property type="project" value="UniProtKB-KW"/>
</dbReference>
<evidence type="ECO:0000256" key="2">
    <source>
        <dbReference type="ARBA" id="ARBA00004574"/>
    </source>
</evidence>
<evidence type="ECO:0000256" key="7">
    <source>
        <dbReference type="ARBA" id="ARBA00022694"/>
    </source>
</evidence>
<evidence type="ECO:0000256" key="8">
    <source>
        <dbReference type="ARBA" id="ARBA00022895"/>
    </source>
</evidence>
<reference evidence="15" key="1">
    <citation type="journal article" date="2020" name="Stud. Mycol.">
        <title>101 Dothideomycetes genomes: a test case for predicting lifestyles and emergence of pathogens.</title>
        <authorList>
            <person name="Haridas S."/>
            <person name="Albert R."/>
            <person name="Binder M."/>
            <person name="Bloem J."/>
            <person name="Labutti K."/>
            <person name="Salamov A."/>
            <person name="Andreopoulos B."/>
            <person name="Baker S."/>
            <person name="Barry K."/>
            <person name="Bills G."/>
            <person name="Bluhm B."/>
            <person name="Cannon C."/>
            <person name="Castanera R."/>
            <person name="Culley D."/>
            <person name="Daum C."/>
            <person name="Ezra D."/>
            <person name="Gonzalez J."/>
            <person name="Henrissat B."/>
            <person name="Kuo A."/>
            <person name="Liang C."/>
            <person name="Lipzen A."/>
            <person name="Lutzoni F."/>
            <person name="Magnuson J."/>
            <person name="Mondo S."/>
            <person name="Nolan M."/>
            <person name="Ohm R."/>
            <person name="Pangilinan J."/>
            <person name="Park H.-J."/>
            <person name="Ramirez L."/>
            <person name="Alfaro M."/>
            <person name="Sun H."/>
            <person name="Tritt A."/>
            <person name="Yoshinaga Y."/>
            <person name="Zwiers L.-H."/>
            <person name="Turgeon B."/>
            <person name="Goodwin S."/>
            <person name="Spatafora J."/>
            <person name="Crous P."/>
            <person name="Grigoriev I."/>
        </authorList>
    </citation>
    <scope>NUCLEOTIDE SEQUENCE</scope>
    <source>
        <strain evidence="15">CBS 379.55</strain>
    </source>
</reference>
<evidence type="ECO:0000313" key="15">
    <source>
        <dbReference type="EMBL" id="KAF2272901.1"/>
    </source>
</evidence>
<evidence type="ECO:0000256" key="13">
    <source>
        <dbReference type="ARBA" id="ARBA00025393"/>
    </source>
</evidence>
<comment type="similarity">
    <text evidence="3">Belongs to the GON7 family.</text>
</comment>
<evidence type="ECO:0000256" key="6">
    <source>
        <dbReference type="ARBA" id="ARBA00022454"/>
    </source>
</evidence>
<gene>
    <name evidence="15" type="ORF">EI97DRAFT_194196</name>
</gene>
<dbReference type="GeneID" id="54546799"/>
<feature type="compositionally biased region" description="Basic and acidic residues" evidence="14">
    <location>
        <begin position="95"/>
        <end position="108"/>
    </location>
</feature>
<keyword evidence="10" id="KW-0010">Activator</keyword>
<sequence length="123" mass="13770">MWLMPTRHNEACQEFSPLPLQGFLPSTKNDKPNIASMPALKAEYTSPTCQSYDHAVELPAISSSPSTDERVDYLRAMQSGIKTLQENLNKFLTEKMAEEKASGEKKEDVEAEENYGEEVVDGE</sequence>
<evidence type="ECO:0000256" key="4">
    <source>
        <dbReference type="ARBA" id="ARBA00011534"/>
    </source>
</evidence>
<dbReference type="AlphaFoldDB" id="A0A6A6J8L1"/>
<comment type="function">
    <text evidence="13">Component of the EKC/KEOPS complex that is required for the formation of a threonylcarbamoyl group on adenosine at position 37 (t(6)A37) in tRNAs that read codons beginning with adenine. The complex is probably involved in the transfer of the threonylcarbamoyl moiety of threonylcarbamoyl-AMP (TC-AMP) to the N6 group of A37. GON7 likely plays a supporting role to the catalytic subunit KAE1 in the complex. The EKC/KEOPS complex also promotes both telomere uncapping and telomere elongation. The complex is required for efficient recruitment of transcriptional coactivators.</text>
</comment>
<protein>
    <recommendedName>
        <fullName evidence="5">EKC/KEOPS complex subunit GON7</fullName>
    </recommendedName>
</protein>
<dbReference type="Pfam" id="PF08738">
    <property type="entry name" value="Gon7"/>
    <property type="match status" value="1"/>
</dbReference>
<keyword evidence="6" id="KW-0158">Chromosome</keyword>
<evidence type="ECO:0000256" key="10">
    <source>
        <dbReference type="ARBA" id="ARBA00023159"/>
    </source>
</evidence>
<dbReference type="OrthoDB" id="2288868at2759"/>
<evidence type="ECO:0000256" key="12">
    <source>
        <dbReference type="ARBA" id="ARBA00023242"/>
    </source>
</evidence>
<accession>A0A6A6J8L1</accession>
<evidence type="ECO:0000256" key="1">
    <source>
        <dbReference type="ARBA" id="ARBA00004123"/>
    </source>
</evidence>